<dbReference type="Gene3D" id="2.60.40.380">
    <property type="entry name" value="Purple acid phosphatase-like, N-terminal"/>
    <property type="match status" value="1"/>
</dbReference>
<dbReference type="OrthoDB" id="9804511at2"/>
<feature type="domain" description="Purple acid phosphatase N-terminal" evidence="6">
    <location>
        <begin position="43"/>
        <end position="127"/>
    </location>
</feature>
<reference evidence="7 10" key="2">
    <citation type="submission" date="2020-12" db="EMBL/GenBank/DDBJ databases">
        <title>FDA dAtabase for Regulatory Grade micrObial Sequences (FDA-ARGOS): Supporting development and validation of Infectious Disease Dx tests.</title>
        <authorList>
            <person name="Sproer C."/>
            <person name="Gronow S."/>
            <person name="Severitt S."/>
            <person name="Schroder I."/>
            <person name="Tallon L."/>
            <person name="Sadzewicz L."/>
            <person name="Zhao X."/>
            <person name="Boylan J."/>
            <person name="Ott S."/>
            <person name="Bowen H."/>
            <person name="Vavikolanu K."/>
            <person name="Mehta A."/>
            <person name="Aluvathingal J."/>
            <person name="Nadendla S."/>
            <person name="Lowell S."/>
            <person name="Myers T."/>
            <person name="Yan Y."/>
            <person name="Sichtig H."/>
        </authorList>
    </citation>
    <scope>NUCLEOTIDE SEQUENCE [LARGE SCALE GENOMIC DNA]</scope>
    <source>
        <strain evidence="7 10">FDAARGOS_894</strain>
    </source>
</reference>
<evidence type="ECO:0000313" key="10">
    <source>
        <dbReference type="Proteomes" id="UP000594905"/>
    </source>
</evidence>
<proteinExistence type="predicted"/>
<keyword evidence="3" id="KW-0472">Membrane</keyword>
<dbReference type="GO" id="GO:0046872">
    <property type="term" value="F:metal ion binding"/>
    <property type="evidence" value="ECO:0007669"/>
    <property type="project" value="InterPro"/>
</dbReference>
<sequence>MKLFRFSPASAGVAVVTAAALTFTAQVGVPFEASAQTDPTFRMVLQPGSDESSVIVSWRTKGPADKEVLEITGPEGTQTFDAQEKDAGAVAYVSNNATATGLKENTEYTYRVGSDEGGWSAEETFNTGSFGEDWRFITVADAQIGVDTDIKGQTDQWNTTIKNATADYPDANMIWSLGDQVEGWGSTVAQYDGFFSAPAIRNYPTNAIPGNHETYPSDLAMKHYDEHFINPNQDSDLRNFYFERNNVLFIGLDTNAHSEADIDRHAEFLRKTIENRGAFNDWVIVGMHHSFFSQGTHYTDTDVTVLREKLAPVMSDLDVDVVLSGHDHIYTRTHLMDGLTPVETPGKRGDVLDPNDGEVLYITTSSAGGGKFYDFQGEDGKKYPNARMENMDPALVHDSTAFWRQDYDEDYMVVDVTGETLTFRTYNANNPYLVDKVTINNNDRAIPEPREEEPTTPAPATTTEVVTTVVPTTITTTETKEVPTTVTTTLPAEKTTKVITTTVPTTEVKTETKDVPTTITSTVKEPAPAEVETKVVPTTVTSTVKEPGTTKVETTVVPTTVTSTVKGDGGTKVITKEVPTTLTSTVVVPGGTRTETKVVPTTITSTVAGKPQEPSEQKPRPSEEPSKERMSCEEISSGSSGSSAHSSESSSDEDCMSSRGGVIGFLLGAISALVVTGGAAALAPNSPLRDNIQHMLNSIFGIYIRLF</sequence>
<evidence type="ECO:0000313" key="8">
    <source>
        <dbReference type="EMBL" id="SQI00498.1"/>
    </source>
</evidence>
<dbReference type="GeneID" id="70783696"/>
<feature type="domain" description="Calcineurin-like phosphoesterase" evidence="5">
    <location>
        <begin position="148"/>
        <end position="330"/>
    </location>
</feature>
<organism evidence="8 9">
    <name type="scientific">Corynebacterium minutissimum</name>
    <dbReference type="NCBI Taxonomy" id="38301"/>
    <lineage>
        <taxon>Bacteria</taxon>
        <taxon>Bacillati</taxon>
        <taxon>Actinomycetota</taxon>
        <taxon>Actinomycetes</taxon>
        <taxon>Mycobacteriales</taxon>
        <taxon>Corynebacteriaceae</taxon>
        <taxon>Corynebacterium</taxon>
    </lineage>
</organism>
<gene>
    <name evidence="7" type="ORF">I6G51_05445</name>
    <name evidence="8" type="ORF">NCTC10288_01815</name>
</gene>
<evidence type="ECO:0000313" key="7">
    <source>
        <dbReference type="EMBL" id="QPS60624.1"/>
    </source>
</evidence>
<dbReference type="Pfam" id="PF16656">
    <property type="entry name" value="Pur_ac_phosph_N"/>
    <property type="match status" value="1"/>
</dbReference>
<dbReference type="PANTHER" id="PTHR45867:SF3">
    <property type="entry name" value="ACID PHOSPHATASE TYPE 7"/>
    <property type="match status" value="1"/>
</dbReference>
<keyword evidence="3" id="KW-0812">Transmembrane</keyword>
<accession>A0A2X4RNH3</accession>
<dbReference type="InterPro" id="IPR008963">
    <property type="entry name" value="Purple_acid_Pase-like_N"/>
</dbReference>
<feature type="compositionally biased region" description="Low complexity" evidence="2">
    <location>
        <begin position="633"/>
        <end position="649"/>
    </location>
</feature>
<dbReference type="Proteomes" id="UP000594905">
    <property type="component" value="Chromosome"/>
</dbReference>
<dbReference type="EMBL" id="LS483460">
    <property type="protein sequence ID" value="SQI00498.1"/>
    <property type="molecule type" value="Genomic_DNA"/>
</dbReference>
<dbReference type="GO" id="GO:0003993">
    <property type="term" value="F:acid phosphatase activity"/>
    <property type="evidence" value="ECO:0007669"/>
    <property type="project" value="InterPro"/>
</dbReference>
<dbReference type="Proteomes" id="UP000249264">
    <property type="component" value="Chromosome 1"/>
</dbReference>
<feature type="signal peptide" evidence="4">
    <location>
        <begin position="1"/>
        <end position="27"/>
    </location>
</feature>
<keyword evidence="8" id="KW-0378">Hydrolase</keyword>
<dbReference type="Gene3D" id="3.60.21.10">
    <property type="match status" value="1"/>
</dbReference>
<dbReference type="InterPro" id="IPR015914">
    <property type="entry name" value="PAPs_N"/>
</dbReference>
<evidence type="ECO:0000259" key="5">
    <source>
        <dbReference type="Pfam" id="PF00149"/>
    </source>
</evidence>
<dbReference type="EMBL" id="CP065689">
    <property type="protein sequence ID" value="QPS60624.1"/>
    <property type="molecule type" value="Genomic_DNA"/>
</dbReference>
<evidence type="ECO:0000313" key="9">
    <source>
        <dbReference type="Proteomes" id="UP000249264"/>
    </source>
</evidence>
<evidence type="ECO:0000256" key="4">
    <source>
        <dbReference type="SAM" id="SignalP"/>
    </source>
</evidence>
<keyword evidence="10" id="KW-1185">Reference proteome</keyword>
<dbReference type="AlphaFoldDB" id="A0A2X4RNH3"/>
<dbReference type="RefSeq" id="WP_082013902.1">
    <property type="nucleotide sequence ID" value="NZ_CP065689.1"/>
</dbReference>
<feature type="chain" id="PRO_5039346810" evidence="4">
    <location>
        <begin position="28"/>
        <end position="707"/>
    </location>
</feature>
<dbReference type="PANTHER" id="PTHR45867">
    <property type="entry name" value="PURPLE ACID PHOSPHATASE"/>
    <property type="match status" value="1"/>
</dbReference>
<dbReference type="SUPFAM" id="SSF56300">
    <property type="entry name" value="Metallo-dependent phosphatases"/>
    <property type="match status" value="1"/>
</dbReference>
<keyword evidence="3" id="KW-1133">Transmembrane helix</keyword>
<evidence type="ECO:0000256" key="2">
    <source>
        <dbReference type="SAM" id="MobiDB-lite"/>
    </source>
</evidence>
<evidence type="ECO:0000256" key="1">
    <source>
        <dbReference type="ARBA" id="ARBA00022729"/>
    </source>
</evidence>
<feature type="transmembrane region" description="Helical" evidence="3">
    <location>
        <begin position="662"/>
        <end position="683"/>
    </location>
</feature>
<name>A0A2X4RNH3_9CORY</name>
<dbReference type="SUPFAM" id="SSF49363">
    <property type="entry name" value="Purple acid phosphatase, N-terminal domain"/>
    <property type="match status" value="1"/>
</dbReference>
<evidence type="ECO:0000256" key="3">
    <source>
        <dbReference type="SAM" id="Phobius"/>
    </source>
</evidence>
<reference evidence="8 9" key="1">
    <citation type="submission" date="2018-06" db="EMBL/GenBank/DDBJ databases">
        <authorList>
            <consortium name="Pathogen Informatics"/>
            <person name="Doyle S."/>
        </authorList>
    </citation>
    <scope>NUCLEOTIDE SEQUENCE [LARGE SCALE GENOMIC DNA]</scope>
    <source>
        <strain evidence="8 9">NCTC10288</strain>
    </source>
</reference>
<dbReference type="InterPro" id="IPR029052">
    <property type="entry name" value="Metallo-depent_PP-like"/>
</dbReference>
<dbReference type="KEGG" id="cmin:NCTC10288_01815"/>
<feature type="region of interest" description="Disordered" evidence="2">
    <location>
        <begin position="593"/>
        <end position="655"/>
    </location>
</feature>
<evidence type="ECO:0000259" key="6">
    <source>
        <dbReference type="Pfam" id="PF16656"/>
    </source>
</evidence>
<protein>
    <submittedName>
        <fullName evidence="7">Metallophosphoesterase family protein</fullName>
    </submittedName>
    <submittedName>
        <fullName evidence="8">Phosphohydrolase, ICC family</fullName>
    </submittedName>
</protein>
<keyword evidence="1 4" id="KW-0732">Signal</keyword>
<dbReference type="Pfam" id="PF00149">
    <property type="entry name" value="Metallophos"/>
    <property type="match status" value="1"/>
</dbReference>
<dbReference type="InterPro" id="IPR004843">
    <property type="entry name" value="Calcineurin-like_PHP"/>
</dbReference>
<feature type="compositionally biased region" description="Basic and acidic residues" evidence="2">
    <location>
        <begin position="613"/>
        <end position="632"/>
    </location>
</feature>